<dbReference type="PANTHER" id="PTHR43849:SF2">
    <property type="entry name" value="BLL3936 PROTEIN"/>
    <property type="match status" value="1"/>
</dbReference>
<keyword evidence="1" id="KW-0472">Membrane</keyword>
<keyword evidence="1" id="KW-1133">Transmembrane helix</keyword>
<keyword evidence="1" id="KW-0812">Transmembrane</keyword>
<evidence type="ECO:0000313" key="2">
    <source>
        <dbReference type="EMBL" id="MPN10822.1"/>
    </source>
</evidence>
<evidence type="ECO:0000256" key="1">
    <source>
        <dbReference type="SAM" id="Phobius"/>
    </source>
</evidence>
<dbReference type="AlphaFoldDB" id="A0A645FB85"/>
<name>A0A645FB85_9ZZZZ</name>
<gene>
    <name evidence="2" type="ORF">SDC9_158119</name>
</gene>
<protein>
    <recommendedName>
        <fullName evidence="3">TRAP C4-dicarboxylate transport system permease DctM subunit domain-containing protein</fullName>
    </recommendedName>
</protein>
<feature type="transmembrane region" description="Helical" evidence="1">
    <location>
        <begin position="52"/>
        <end position="78"/>
    </location>
</feature>
<dbReference type="EMBL" id="VSSQ01057008">
    <property type="protein sequence ID" value="MPN10822.1"/>
    <property type="molecule type" value="Genomic_DNA"/>
</dbReference>
<evidence type="ECO:0008006" key="3">
    <source>
        <dbReference type="Google" id="ProtNLM"/>
    </source>
</evidence>
<sequence length="136" mass="14765">MALASYTAAGVAKTPFWETGIEAFKYSFIVFLIPYVFVYNPAVLGIGTPLKIIMGVIPTVVGLWAASVGMIGFFIQPLKKPLRAYLICIGLLMIVPEIVTSIIGIVGAALFVIMSIRRRSVRHLDTAHTSDPTQPI</sequence>
<feature type="transmembrane region" description="Helical" evidence="1">
    <location>
        <begin position="84"/>
        <end position="113"/>
    </location>
</feature>
<organism evidence="2">
    <name type="scientific">bioreactor metagenome</name>
    <dbReference type="NCBI Taxonomy" id="1076179"/>
    <lineage>
        <taxon>unclassified sequences</taxon>
        <taxon>metagenomes</taxon>
        <taxon>ecological metagenomes</taxon>
    </lineage>
</organism>
<feature type="transmembrane region" description="Helical" evidence="1">
    <location>
        <begin position="23"/>
        <end position="40"/>
    </location>
</feature>
<comment type="caution">
    <text evidence="2">The sequence shown here is derived from an EMBL/GenBank/DDBJ whole genome shotgun (WGS) entry which is preliminary data.</text>
</comment>
<proteinExistence type="predicted"/>
<accession>A0A645FB85</accession>
<reference evidence="2" key="1">
    <citation type="submission" date="2019-08" db="EMBL/GenBank/DDBJ databases">
        <authorList>
            <person name="Kucharzyk K."/>
            <person name="Murdoch R.W."/>
            <person name="Higgins S."/>
            <person name="Loffler F."/>
        </authorList>
    </citation>
    <scope>NUCLEOTIDE SEQUENCE</scope>
</reference>
<dbReference type="PANTHER" id="PTHR43849">
    <property type="entry name" value="BLL3936 PROTEIN"/>
    <property type="match status" value="1"/>
</dbReference>